<feature type="transmembrane region" description="Helical" evidence="1">
    <location>
        <begin position="106"/>
        <end position="130"/>
    </location>
</feature>
<keyword evidence="1" id="KW-0472">Membrane</keyword>
<keyword evidence="1" id="KW-1133">Transmembrane helix</keyword>
<organism evidence="2 3">
    <name type="scientific">Strongyloides stercoralis</name>
    <name type="common">Threadworm</name>
    <dbReference type="NCBI Taxonomy" id="6248"/>
    <lineage>
        <taxon>Eukaryota</taxon>
        <taxon>Metazoa</taxon>
        <taxon>Ecdysozoa</taxon>
        <taxon>Nematoda</taxon>
        <taxon>Chromadorea</taxon>
        <taxon>Rhabditida</taxon>
        <taxon>Tylenchina</taxon>
        <taxon>Panagrolaimomorpha</taxon>
        <taxon>Strongyloidoidea</taxon>
        <taxon>Strongyloididae</taxon>
        <taxon>Strongyloides</taxon>
    </lineage>
</organism>
<sequence>MRSNDTTLDMNMKQNILLDKSMSTWIKTKNDKEKSQCQNTSEISMDSTMSEEKNKMNTYKSSEQYFEDKEDITLGIITNILPNVNIEMDYEVPIEINLKLMNVENLLNYPIGVGVFFFVNIPFLGGYGIWRSLISVLYIDCDFDYLRSKNRSSELLIDLIKRSAPPLLSC</sequence>
<protein>
    <submittedName>
        <fullName evidence="3">Uncharacterized protein</fullName>
    </submittedName>
</protein>
<evidence type="ECO:0000313" key="2">
    <source>
        <dbReference type="Proteomes" id="UP000035681"/>
    </source>
</evidence>
<dbReference type="AlphaFoldDB" id="A0AAF5DIS0"/>
<keyword evidence="1" id="KW-0812">Transmembrane</keyword>
<reference evidence="3" key="1">
    <citation type="submission" date="2024-02" db="UniProtKB">
        <authorList>
            <consortium name="WormBaseParasite"/>
        </authorList>
    </citation>
    <scope>IDENTIFICATION</scope>
</reference>
<dbReference type="Proteomes" id="UP000035681">
    <property type="component" value="Unplaced"/>
</dbReference>
<accession>A0AAF5DIS0</accession>
<evidence type="ECO:0000313" key="3">
    <source>
        <dbReference type="WBParaSite" id="TCONS_00013327.p1"/>
    </source>
</evidence>
<proteinExistence type="predicted"/>
<dbReference type="WBParaSite" id="TCONS_00013327.p1">
    <property type="protein sequence ID" value="TCONS_00013327.p1"/>
    <property type="gene ID" value="XLOC_009179"/>
</dbReference>
<evidence type="ECO:0000256" key="1">
    <source>
        <dbReference type="SAM" id="Phobius"/>
    </source>
</evidence>
<keyword evidence="2" id="KW-1185">Reference proteome</keyword>
<name>A0AAF5DIS0_STRER</name>